<dbReference type="RefSeq" id="WP_034793320.1">
    <property type="nucleotide sequence ID" value="NZ_AWFF01000028.1"/>
</dbReference>
<reference evidence="1 2" key="1">
    <citation type="journal article" date="2014" name="Antonie Van Leeuwenhoek">
        <title>Hyphomonas beringensis sp. nov. and Hyphomonas chukchiensis sp. nov., isolated from surface seawater of the Bering Sea and Chukchi Sea.</title>
        <authorList>
            <person name="Li C."/>
            <person name="Lai Q."/>
            <person name="Li G."/>
            <person name="Dong C."/>
            <person name="Wang J."/>
            <person name="Liao Y."/>
            <person name="Shao Z."/>
        </authorList>
    </citation>
    <scope>NUCLEOTIDE SEQUENCE [LARGE SCALE GENOMIC DNA]</scope>
    <source>
        <strain evidence="1 2">25B14_1</strain>
    </source>
</reference>
<name>A0A062UBE1_9PROT</name>
<keyword evidence="2" id="KW-1185">Reference proteome</keyword>
<accession>A0A062UBE1</accession>
<proteinExistence type="predicted"/>
<protein>
    <submittedName>
        <fullName evidence="1">Uncharacterized protein</fullName>
    </submittedName>
</protein>
<dbReference type="PATRIC" id="fig|1280946.3.peg.968"/>
<dbReference type="AlphaFoldDB" id="A0A062UBE1"/>
<evidence type="ECO:0000313" key="1">
    <source>
        <dbReference type="EMBL" id="KCZ55617.1"/>
    </source>
</evidence>
<dbReference type="Proteomes" id="UP000027037">
    <property type="component" value="Unassembled WGS sequence"/>
</dbReference>
<comment type="caution">
    <text evidence="1">The sequence shown here is derived from an EMBL/GenBank/DDBJ whole genome shotgun (WGS) entry which is preliminary data.</text>
</comment>
<dbReference type="EMBL" id="AWFF01000028">
    <property type="protein sequence ID" value="KCZ55617.1"/>
    <property type="molecule type" value="Genomic_DNA"/>
</dbReference>
<evidence type="ECO:0000313" key="2">
    <source>
        <dbReference type="Proteomes" id="UP000027037"/>
    </source>
</evidence>
<organism evidence="1 2">
    <name type="scientific">Hyphomonas beringensis</name>
    <dbReference type="NCBI Taxonomy" id="1280946"/>
    <lineage>
        <taxon>Bacteria</taxon>
        <taxon>Pseudomonadati</taxon>
        <taxon>Pseudomonadota</taxon>
        <taxon>Alphaproteobacteria</taxon>
        <taxon>Hyphomonadales</taxon>
        <taxon>Hyphomonadaceae</taxon>
        <taxon>Hyphomonas</taxon>
    </lineage>
</organism>
<sequence length="119" mass="13144">MTENEIDAQKAINGFLAAIRDAAAESPAFRARLIEAMQVTVLYEGQEQFQGANPAVQAARWSKDAFCRIWGAAKVGELKATLKENDLATATDMKGMKKNDLVELLYKRALSRAEELRLA</sequence>
<dbReference type="STRING" id="1280946.HY29_10860"/>
<gene>
    <name evidence="1" type="ORF">HY29_10860</name>
</gene>